<dbReference type="EMBL" id="JAANBB010000028">
    <property type="protein sequence ID" value="KAF7554785.1"/>
    <property type="molecule type" value="Genomic_DNA"/>
</dbReference>
<reference evidence="1" key="1">
    <citation type="submission" date="2020-03" db="EMBL/GenBank/DDBJ databases">
        <title>Draft Genome Sequence of Cylindrodendrum hubeiense.</title>
        <authorList>
            <person name="Buettner E."/>
            <person name="Kellner H."/>
        </authorList>
    </citation>
    <scope>NUCLEOTIDE SEQUENCE</scope>
    <source>
        <strain evidence="1">IHI 201604</strain>
    </source>
</reference>
<sequence>MTSLVFQPGPIVTSRVFDEKVHNVTIEMKLPMVRWPGRDKLPSDRKSPEYEAKAHAAAKAFVRELENKLAGEKCPELLRLACLLMTMQQLEVMIPLWLENDDQGRFYAYASDELVQTFVANNWLTAGLPTVPQVYPDVKPAKKGGKK</sequence>
<proteinExistence type="predicted"/>
<accession>A0A9P5LBG0</accession>
<gene>
    <name evidence="1" type="ORF">G7Z17_g2686</name>
</gene>
<name>A0A9P5LBG0_9HYPO</name>
<keyword evidence="2" id="KW-1185">Reference proteome</keyword>
<protein>
    <submittedName>
        <fullName evidence="1">Uncharacterized protein</fullName>
    </submittedName>
</protein>
<evidence type="ECO:0000313" key="2">
    <source>
        <dbReference type="Proteomes" id="UP000722485"/>
    </source>
</evidence>
<comment type="caution">
    <text evidence="1">The sequence shown here is derived from an EMBL/GenBank/DDBJ whole genome shotgun (WGS) entry which is preliminary data.</text>
</comment>
<evidence type="ECO:0000313" key="1">
    <source>
        <dbReference type="EMBL" id="KAF7554785.1"/>
    </source>
</evidence>
<organism evidence="1 2">
    <name type="scientific">Cylindrodendrum hubeiense</name>
    <dbReference type="NCBI Taxonomy" id="595255"/>
    <lineage>
        <taxon>Eukaryota</taxon>
        <taxon>Fungi</taxon>
        <taxon>Dikarya</taxon>
        <taxon>Ascomycota</taxon>
        <taxon>Pezizomycotina</taxon>
        <taxon>Sordariomycetes</taxon>
        <taxon>Hypocreomycetidae</taxon>
        <taxon>Hypocreales</taxon>
        <taxon>Nectriaceae</taxon>
        <taxon>Cylindrodendrum</taxon>
    </lineage>
</organism>
<dbReference type="Proteomes" id="UP000722485">
    <property type="component" value="Unassembled WGS sequence"/>
</dbReference>
<dbReference type="AlphaFoldDB" id="A0A9P5LBG0"/>